<gene>
    <name evidence="3" type="ORF">U732_1137</name>
</gene>
<proteinExistence type="predicted"/>
<dbReference type="AlphaFoldDB" id="A0A0C1U1R8"/>
<evidence type="ECO:0000256" key="1">
    <source>
        <dbReference type="ARBA" id="ARBA00023295"/>
    </source>
</evidence>
<evidence type="ECO:0000313" key="4">
    <source>
        <dbReference type="Proteomes" id="UP000031366"/>
    </source>
</evidence>
<reference evidence="3 4" key="1">
    <citation type="journal article" date="2015" name="Infect. Genet. Evol.">
        <title>Genomic sequences of six botulinum neurotoxin-producing strains representing three clostridial species illustrate the mobility and diversity of botulinum neurotoxin genes.</title>
        <authorList>
            <person name="Smith T.J."/>
            <person name="Hill K.K."/>
            <person name="Xie G."/>
            <person name="Foley B.T."/>
            <person name="Williamson C.H."/>
            <person name="Foster J.T."/>
            <person name="Johnson S.L."/>
            <person name="Chertkov O."/>
            <person name="Teshima H."/>
            <person name="Gibbons H.S."/>
            <person name="Johnsky L.A."/>
            <person name="Karavis M.A."/>
            <person name="Smith L.A."/>
        </authorList>
    </citation>
    <scope>NUCLEOTIDE SEQUENCE [LARGE SCALE GENOMIC DNA]</scope>
    <source>
        <strain evidence="3 4">CDC 2741</strain>
    </source>
</reference>
<dbReference type="RefSeq" id="WP_039631927.1">
    <property type="nucleotide sequence ID" value="NZ_AYSO01000015.1"/>
</dbReference>
<dbReference type="Gene3D" id="2.60.120.260">
    <property type="entry name" value="Galactose-binding domain-like"/>
    <property type="match status" value="1"/>
</dbReference>
<organism evidence="3 4">
    <name type="scientific">Clostridium argentinense CDC 2741</name>
    <dbReference type="NCBI Taxonomy" id="1418104"/>
    <lineage>
        <taxon>Bacteria</taxon>
        <taxon>Bacillati</taxon>
        <taxon>Bacillota</taxon>
        <taxon>Clostridia</taxon>
        <taxon>Eubacteriales</taxon>
        <taxon>Clostridiaceae</taxon>
        <taxon>Clostridium</taxon>
    </lineage>
</organism>
<dbReference type="InterPro" id="IPR008979">
    <property type="entry name" value="Galactose-bd-like_sf"/>
</dbReference>
<keyword evidence="4" id="KW-1185">Reference proteome</keyword>
<sequence>MANYKSIIPKMTGYTDKETGITVSGSGKDSPTYPVWGAFDGKESSNYTASYSVNDDKWIKIDFRKKYMIRKYEIFSPWGAGNYEPNDFNLEGSNDDAKWDVLHEVRNNTLKEAWLRYEIENRKSYRFYRLNVLKTRDKSRLSIGEIKLYIDLDIPQIKTLFLLQDNEGKHYTVKSEFYDKDNEKFIPIEEIGNKILLTKEDYHKYGFDDVELITKDMTIDEDIFKPIDKLKGKFKLRIWEDKQI</sequence>
<keyword evidence="1" id="KW-0326">Glycosidase</keyword>
<dbReference type="EMBL" id="AYSO01000015">
    <property type="protein sequence ID" value="KIE46869.1"/>
    <property type="molecule type" value="Genomic_DNA"/>
</dbReference>
<dbReference type="Pfam" id="PF00754">
    <property type="entry name" value="F5_F8_type_C"/>
    <property type="match status" value="1"/>
</dbReference>
<dbReference type="Proteomes" id="UP000031366">
    <property type="component" value="Unassembled WGS sequence"/>
</dbReference>
<dbReference type="STRING" id="29341.RSJ17_14505"/>
<name>A0A0C1U1R8_9CLOT</name>
<feature type="domain" description="F5/8 type C" evidence="2">
    <location>
        <begin position="6"/>
        <end position="151"/>
    </location>
</feature>
<comment type="caution">
    <text evidence="3">The sequence shown here is derived from an EMBL/GenBank/DDBJ whole genome shotgun (WGS) entry which is preliminary data.</text>
</comment>
<evidence type="ECO:0000259" key="2">
    <source>
        <dbReference type="PROSITE" id="PS50022"/>
    </source>
</evidence>
<dbReference type="PROSITE" id="PS50022">
    <property type="entry name" value="FA58C_3"/>
    <property type="match status" value="1"/>
</dbReference>
<accession>A0A0C1U1R8</accession>
<dbReference type="GO" id="GO:0016798">
    <property type="term" value="F:hydrolase activity, acting on glycosyl bonds"/>
    <property type="evidence" value="ECO:0007669"/>
    <property type="project" value="UniProtKB-KW"/>
</dbReference>
<dbReference type="InterPro" id="IPR000421">
    <property type="entry name" value="FA58C"/>
</dbReference>
<keyword evidence="1" id="KW-0378">Hydrolase</keyword>
<dbReference type="SUPFAM" id="SSF49785">
    <property type="entry name" value="Galactose-binding domain-like"/>
    <property type="match status" value="1"/>
</dbReference>
<dbReference type="OrthoDB" id="1938937at2"/>
<protein>
    <submittedName>
        <fullName evidence="3">F5/8 type C domain protein</fullName>
    </submittedName>
</protein>
<evidence type="ECO:0000313" key="3">
    <source>
        <dbReference type="EMBL" id="KIE46869.1"/>
    </source>
</evidence>